<dbReference type="AlphaFoldDB" id="A0A839TF89"/>
<dbReference type="InterPro" id="IPR036866">
    <property type="entry name" value="RibonucZ/Hydroxyglut_hydro"/>
</dbReference>
<proteinExistence type="predicted"/>
<comment type="caution">
    <text evidence="2">The sequence shown here is derived from an EMBL/GenBank/DDBJ whole genome shotgun (WGS) entry which is preliminary data.</text>
</comment>
<evidence type="ECO:0000313" key="2">
    <source>
        <dbReference type="EMBL" id="MBB3107809.1"/>
    </source>
</evidence>
<dbReference type="PANTHER" id="PTHR42951">
    <property type="entry name" value="METALLO-BETA-LACTAMASE DOMAIN-CONTAINING"/>
    <property type="match status" value="1"/>
</dbReference>
<dbReference type="Proteomes" id="UP000588111">
    <property type="component" value="Unassembled WGS sequence"/>
</dbReference>
<keyword evidence="2" id="KW-0378">Hydrolase</keyword>
<organism evidence="2 3">
    <name type="scientific">Psychrobacter luti</name>
    <dbReference type="NCBI Taxonomy" id="198481"/>
    <lineage>
        <taxon>Bacteria</taxon>
        <taxon>Pseudomonadati</taxon>
        <taxon>Pseudomonadota</taxon>
        <taxon>Gammaproteobacteria</taxon>
        <taxon>Moraxellales</taxon>
        <taxon>Moraxellaceae</taxon>
        <taxon>Psychrobacter</taxon>
    </lineage>
</organism>
<dbReference type="InterPro" id="IPR001279">
    <property type="entry name" value="Metallo-B-lactamas"/>
</dbReference>
<dbReference type="Gene3D" id="3.60.15.10">
    <property type="entry name" value="Ribonuclease Z/Hydroxyacylglutathione hydrolase-like"/>
    <property type="match status" value="1"/>
</dbReference>
<reference evidence="2 3" key="1">
    <citation type="submission" date="2020-08" db="EMBL/GenBank/DDBJ databases">
        <title>Genomic Encyclopedia of Type Strains, Phase III (KMG-III): the genomes of soil and plant-associated and newly described type strains.</title>
        <authorList>
            <person name="Whitman W."/>
        </authorList>
    </citation>
    <scope>NUCLEOTIDE SEQUENCE [LARGE SCALE GENOMIC DNA]</scope>
    <source>
        <strain evidence="2 3">CECT 5885</strain>
    </source>
</reference>
<dbReference type="InterPro" id="IPR050855">
    <property type="entry name" value="NDM-1-like"/>
</dbReference>
<dbReference type="Pfam" id="PF00753">
    <property type="entry name" value="Lactamase_B"/>
    <property type="match status" value="1"/>
</dbReference>
<accession>A0A839TF89</accession>
<dbReference type="PANTHER" id="PTHR42951:SF17">
    <property type="entry name" value="METALLO-BETA-LACTAMASE DOMAIN-CONTAINING PROTEIN"/>
    <property type="match status" value="1"/>
</dbReference>
<feature type="domain" description="Metallo-beta-lactamase" evidence="1">
    <location>
        <begin position="13"/>
        <end position="212"/>
    </location>
</feature>
<dbReference type="EMBL" id="JACHXL010000007">
    <property type="protein sequence ID" value="MBB3107809.1"/>
    <property type="molecule type" value="Genomic_DNA"/>
</dbReference>
<gene>
    <name evidence="2" type="ORF">FHS24_002341</name>
</gene>
<dbReference type="SUPFAM" id="SSF56281">
    <property type="entry name" value="Metallo-hydrolase/oxidoreductase"/>
    <property type="match status" value="1"/>
</dbReference>
<name>A0A839TF89_9GAMM</name>
<keyword evidence="3" id="KW-1185">Reference proteome</keyword>
<sequence length="260" mass="29527">MSLIDIVAIEGYIQTTYMAVYPDKLLLLDSGCRCDVDKILTYITDNLKRPVQQLKTVMVTHMHPDHAGGAELLKQKTGCQIVTAKSDKHWYHGVSGRVAHLNDLGLTYYVANRQGKSVTNVWYHPILKADVNVQDGDPVPNFEDWIVLETPGHTDRDLSLWHPQSKQAYTADLILIIKNRFVSPYLITLPVAYRASLAKVKALQPDTLLLAHDKRVKLSDKDFERLIEQTPNEPRETTLKNGFKLMLAQVKFARKRVNTP</sequence>
<dbReference type="RefSeq" id="WP_183621252.1">
    <property type="nucleotide sequence ID" value="NZ_CAJHAH010000008.1"/>
</dbReference>
<dbReference type="GO" id="GO:0016787">
    <property type="term" value="F:hydrolase activity"/>
    <property type="evidence" value="ECO:0007669"/>
    <property type="project" value="UniProtKB-KW"/>
</dbReference>
<protein>
    <submittedName>
        <fullName evidence="2">Glyoxylase-like metal-dependent hydrolase (Beta-lactamase superfamily II)</fullName>
    </submittedName>
</protein>
<dbReference type="SMART" id="SM00849">
    <property type="entry name" value="Lactamase_B"/>
    <property type="match status" value="1"/>
</dbReference>
<evidence type="ECO:0000259" key="1">
    <source>
        <dbReference type="SMART" id="SM00849"/>
    </source>
</evidence>
<evidence type="ECO:0000313" key="3">
    <source>
        <dbReference type="Proteomes" id="UP000588111"/>
    </source>
</evidence>